<dbReference type="GO" id="GO:0000978">
    <property type="term" value="F:RNA polymerase II cis-regulatory region sequence-specific DNA binding"/>
    <property type="evidence" value="ECO:0007669"/>
    <property type="project" value="TreeGrafter"/>
</dbReference>
<dbReference type="SUPFAM" id="SSF47459">
    <property type="entry name" value="HLH, helix-loop-helix DNA-binding domain"/>
    <property type="match status" value="1"/>
</dbReference>
<keyword evidence="9" id="KW-0804">Transcription</keyword>
<comment type="subunit">
    <text evidence="12">Efficient DNA binding requires dimerization with another bHLH protein. Binds DNA as a heterodimer with MAD1, MAD4, MNT, WBSCR14 and MLXIP. Can also bind DNA as a homodimer.</text>
</comment>
<organism evidence="20">
    <name type="scientific">Timema monikensis</name>
    <dbReference type="NCBI Taxonomy" id="170555"/>
    <lineage>
        <taxon>Eukaryota</taxon>
        <taxon>Metazoa</taxon>
        <taxon>Ecdysozoa</taxon>
        <taxon>Arthropoda</taxon>
        <taxon>Hexapoda</taxon>
        <taxon>Insecta</taxon>
        <taxon>Pterygota</taxon>
        <taxon>Neoptera</taxon>
        <taxon>Polyneoptera</taxon>
        <taxon>Phasmatodea</taxon>
        <taxon>Timematodea</taxon>
        <taxon>Timematoidea</taxon>
        <taxon>Timematidae</taxon>
        <taxon>Timema</taxon>
    </lineage>
</organism>
<evidence type="ECO:0000256" key="2">
    <source>
        <dbReference type="ARBA" id="ARBA00004496"/>
    </source>
</evidence>
<comment type="subcellular location">
    <subcellularLocation>
        <location evidence="2">Cytoplasm</location>
    </subcellularLocation>
    <subcellularLocation>
        <location evidence="1">Nucleus</location>
    </subcellularLocation>
</comment>
<keyword evidence="7" id="KW-0238">DNA-binding</keyword>
<dbReference type="InterPro" id="IPR036638">
    <property type="entry name" value="HLH_DNA-bd_sf"/>
</dbReference>
<dbReference type="AlphaFoldDB" id="A0A7R9EF54"/>
<protein>
    <recommendedName>
        <fullName evidence="13">Max-like protein X</fullName>
    </recommendedName>
    <alternativeName>
        <fullName evidence="14">Max-like bHLHZip protein</fullName>
    </alternativeName>
    <alternativeName>
        <fullName evidence="15">Protein BigMax</fullName>
    </alternativeName>
    <alternativeName>
        <fullName evidence="16">Transcription factor-like protein 4</fullName>
    </alternativeName>
</protein>
<feature type="coiled-coil region" evidence="17">
    <location>
        <begin position="273"/>
        <end position="300"/>
    </location>
</feature>
<proteinExistence type="predicted"/>
<evidence type="ECO:0000256" key="6">
    <source>
        <dbReference type="ARBA" id="ARBA00023015"/>
    </source>
</evidence>
<evidence type="ECO:0000256" key="4">
    <source>
        <dbReference type="ARBA" id="ARBA00022491"/>
    </source>
</evidence>
<dbReference type="PANTHER" id="PTHR15741">
    <property type="entry name" value="BASIC HELIX-LOOP-HELIX ZIP TRANSCRIPTION FACTOR"/>
    <property type="match status" value="1"/>
</dbReference>
<dbReference type="GO" id="GO:0005737">
    <property type="term" value="C:cytoplasm"/>
    <property type="evidence" value="ECO:0007669"/>
    <property type="project" value="UniProtKB-SubCell"/>
</dbReference>
<evidence type="ECO:0000256" key="11">
    <source>
        <dbReference type="ARBA" id="ARBA00053727"/>
    </source>
</evidence>
<keyword evidence="6" id="KW-0805">Transcription regulation</keyword>
<dbReference type="GO" id="GO:0045944">
    <property type="term" value="P:positive regulation of transcription by RNA polymerase II"/>
    <property type="evidence" value="ECO:0007669"/>
    <property type="project" value="UniProtKB-ARBA"/>
</dbReference>
<feature type="region of interest" description="Disordered" evidence="18">
    <location>
        <begin position="176"/>
        <end position="234"/>
    </location>
</feature>
<keyword evidence="5" id="KW-0597">Phosphoprotein</keyword>
<dbReference type="GO" id="GO:0005654">
    <property type="term" value="C:nucleoplasm"/>
    <property type="evidence" value="ECO:0007669"/>
    <property type="project" value="UniProtKB-ARBA"/>
</dbReference>
<evidence type="ECO:0000256" key="10">
    <source>
        <dbReference type="ARBA" id="ARBA00023242"/>
    </source>
</evidence>
<keyword evidence="3" id="KW-0963">Cytoplasm</keyword>
<dbReference type="GO" id="GO:0000981">
    <property type="term" value="F:DNA-binding transcription factor activity, RNA polymerase II-specific"/>
    <property type="evidence" value="ECO:0007669"/>
    <property type="project" value="TreeGrafter"/>
</dbReference>
<evidence type="ECO:0000256" key="14">
    <source>
        <dbReference type="ARBA" id="ARBA00076041"/>
    </source>
</evidence>
<evidence type="ECO:0000256" key="12">
    <source>
        <dbReference type="ARBA" id="ARBA00065416"/>
    </source>
</evidence>
<feature type="compositionally biased region" description="Basic and acidic residues" evidence="18">
    <location>
        <begin position="217"/>
        <end position="234"/>
    </location>
</feature>
<evidence type="ECO:0000256" key="5">
    <source>
        <dbReference type="ARBA" id="ARBA00022553"/>
    </source>
</evidence>
<evidence type="ECO:0000256" key="7">
    <source>
        <dbReference type="ARBA" id="ARBA00023125"/>
    </source>
</evidence>
<evidence type="ECO:0000256" key="1">
    <source>
        <dbReference type="ARBA" id="ARBA00004123"/>
    </source>
</evidence>
<evidence type="ECO:0000256" key="13">
    <source>
        <dbReference type="ARBA" id="ARBA00071251"/>
    </source>
</evidence>
<accession>A0A7R9EF54</accession>
<dbReference type="Pfam" id="PF00010">
    <property type="entry name" value="HLH"/>
    <property type="match status" value="1"/>
</dbReference>
<feature type="compositionally biased region" description="Low complexity" evidence="18">
    <location>
        <begin position="176"/>
        <end position="186"/>
    </location>
</feature>
<gene>
    <name evidence="20" type="ORF">TMSB3V08_LOCUS9123</name>
</gene>
<dbReference type="FunFam" id="4.10.280.10:FF:000037">
    <property type="entry name" value="max-like protein X isoform X2"/>
    <property type="match status" value="1"/>
</dbReference>
<dbReference type="PANTHER" id="PTHR15741:SF25">
    <property type="entry name" value="MAX-LIKE PROTEIN X"/>
    <property type="match status" value="1"/>
</dbReference>
<reference evidence="20" key="1">
    <citation type="submission" date="2020-11" db="EMBL/GenBank/DDBJ databases">
        <authorList>
            <person name="Tran Van P."/>
        </authorList>
    </citation>
    <scope>NUCLEOTIDE SEQUENCE</scope>
</reference>
<dbReference type="SMART" id="SM00353">
    <property type="entry name" value="HLH"/>
    <property type="match status" value="1"/>
</dbReference>
<name>A0A7R9EF54_9NEOP</name>
<evidence type="ECO:0000256" key="15">
    <source>
        <dbReference type="ARBA" id="ARBA00079081"/>
    </source>
</evidence>
<dbReference type="GO" id="GO:0046983">
    <property type="term" value="F:protein dimerization activity"/>
    <property type="evidence" value="ECO:0007669"/>
    <property type="project" value="InterPro"/>
</dbReference>
<keyword evidence="4" id="KW-0678">Repressor</keyword>
<feature type="domain" description="BHLH" evidence="19">
    <location>
        <begin position="220"/>
        <end position="276"/>
    </location>
</feature>
<keyword evidence="10" id="KW-0539">Nucleus</keyword>
<evidence type="ECO:0000259" key="19">
    <source>
        <dbReference type="PROSITE" id="PS50888"/>
    </source>
</evidence>
<dbReference type="EMBL" id="OB795563">
    <property type="protein sequence ID" value="CAD7432414.1"/>
    <property type="molecule type" value="Genomic_DNA"/>
</dbReference>
<evidence type="ECO:0000313" key="20">
    <source>
        <dbReference type="EMBL" id="CAD7432414.1"/>
    </source>
</evidence>
<dbReference type="PROSITE" id="PS50888">
    <property type="entry name" value="BHLH"/>
    <property type="match status" value="1"/>
</dbReference>
<evidence type="ECO:0000256" key="9">
    <source>
        <dbReference type="ARBA" id="ARBA00023163"/>
    </source>
</evidence>
<dbReference type="CDD" id="cd19687">
    <property type="entry name" value="bHLHzip_Mlx"/>
    <property type="match status" value="1"/>
</dbReference>
<keyword evidence="17" id="KW-0175">Coiled coil</keyword>
<dbReference type="GO" id="GO:0140297">
    <property type="term" value="F:DNA-binding transcription factor binding"/>
    <property type="evidence" value="ECO:0007669"/>
    <property type="project" value="UniProtKB-ARBA"/>
</dbReference>
<dbReference type="InterPro" id="IPR011598">
    <property type="entry name" value="bHLH_dom"/>
</dbReference>
<keyword evidence="8" id="KW-0010">Activator</keyword>
<dbReference type="InterPro" id="IPR052207">
    <property type="entry name" value="Max-like/E-box_TFs"/>
</dbReference>
<evidence type="ECO:0000256" key="8">
    <source>
        <dbReference type="ARBA" id="ARBA00023159"/>
    </source>
</evidence>
<evidence type="ECO:0000256" key="17">
    <source>
        <dbReference type="SAM" id="Coils"/>
    </source>
</evidence>
<evidence type="ECO:0000256" key="18">
    <source>
        <dbReference type="SAM" id="MobiDB-lite"/>
    </source>
</evidence>
<sequence length="542" mass="61205">MKKKEKSSSSLTDIKMDEDLKTSVQLMREEQKKYYDKLENNMSKLSDFYDDIRKETKELHNELVKKLVGMSSDNTIMNFRGSERGEGSSWRAYELSEATDFMLQCAKLRCNQIHQEGNIVKDWGTWCCLSSRINHMFGDRDCDLFCLAMEGTEMKLEPSSPTEWFSYSRSSSTGSLHTLSSSTHNTGEGGRAAHLSRSSSSGHDDEDSDNKSSTVSYKERRREAHTQAEQKRRDAIKKGYDSLQDLVPTCQQTDSSGYKLSKATVLQKSIEYIQFLHQQKKKQEEERNALRKEVVALRIMQTNYEQIVKAHQNQPGQTEMRVSDETKFQVFQSVMDQLFQSFSNISMTNFSELSGNVFSWIEENCKPQGCHVNNPLRAQYVEVFIVAGLSCQQSSESSDVEVFIVAGLSCQQSSESSDVEKLHELVVNILRQLDTQLDVHITPPTIAAQVRYRITCHIPRRISGEGRGRRAIGNGPLNLRSTPRECLLLGATSLAIEVVLLVSHLPDESIRLKPSLGGWVVTPIPLCPVSAVNNKENTSLGN</sequence>
<dbReference type="Gene3D" id="4.10.280.10">
    <property type="entry name" value="Helix-loop-helix DNA-binding domain"/>
    <property type="match status" value="1"/>
</dbReference>
<evidence type="ECO:0000256" key="16">
    <source>
        <dbReference type="ARBA" id="ARBA00082933"/>
    </source>
</evidence>
<evidence type="ECO:0000256" key="3">
    <source>
        <dbReference type="ARBA" id="ARBA00022490"/>
    </source>
</evidence>
<comment type="function">
    <text evidence="11">Transcription regulator. Forms a sequence-specific DNA-binding protein complex with MAD1, MAD4, MNT, WBSCR14 and MLXIP which recognizes the core sequence 5'-CACGTG-3'. The TCFL4-MAD1, TCFL4-MAD4, TCFL4-WBSCR14 complexes are transcriptional repressors. Plays a role in transcriptional activation of glycolytic target genes. Involved in glucose-responsive gene regulation.</text>
</comment>